<dbReference type="EMBL" id="MT630787">
    <property type="protein sequence ID" value="QNO43057.1"/>
    <property type="molecule type" value="Genomic_DNA"/>
</dbReference>
<evidence type="ECO:0000313" key="2">
    <source>
        <dbReference type="EMBL" id="QNO42176.1"/>
    </source>
</evidence>
<dbReference type="EMBL" id="MT630709">
    <property type="protein sequence ID" value="QNO42127.1"/>
    <property type="molecule type" value="Genomic_DNA"/>
</dbReference>
<dbReference type="EMBL" id="MT631127">
    <property type="protein sequence ID" value="QNO45501.1"/>
    <property type="molecule type" value="Genomic_DNA"/>
</dbReference>
<dbReference type="EMBL" id="MT630821">
    <property type="protein sequence ID" value="QNO43424.1"/>
    <property type="molecule type" value="Genomic_DNA"/>
</dbReference>
<evidence type="ECO:0000313" key="7">
    <source>
        <dbReference type="EMBL" id="QNO43424.1"/>
    </source>
</evidence>
<evidence type="ECO:0000313" key="8">
    <source>
        <dbReference type="EMBL" id="QNO45501.1"/>
    </source>
</evidence>
<gene>
    <name evidence="3" type="ORF">ADMFNEEM_00001</name>
    <name evidence="4" type="ORF">AHMEGOAG_00003</name>
    <name evidence="6" type="ORF">BAKEJCCL_00001</name>
    <name evidence="1" type="ORF">CDFINFIG_00003</name>
    <name evidence="7" type="ORF">COCPLIAJ_00001</name>
    <name evidence="8" type="ORF">FIICPACM_00003</name>
    <name evidence="5" type="ORF">JGPBEILB_00009</name>
    <name evidence="2" type="ORF">NAKCPFIE_00001</name>
</gene>
<accession>A0A7G9Y2E2</accession>
<organism evidence="2">
    <name type="scientific">Candidatus Methanogaster sp. ANME-2c ERB4</name>
    <dbReference type="NCBI Taxonomy" id="2759911"/>
    <lineage>
        <taxon>Archaea</taxon>
        <taxon>Methanobacteriati</taxon>
        <taxon>Methanobacteriota</taxon>
        <taxon>Stenosarchaea group</taxon>
        <taxon>Methanomicrobia</taxon>
        <taxon>Methanosarcinales</taxon>
        <taxon>ANME-2 cluster</taxon>
        <taxon>Candidatus Methanogasteraceae</taxon>
        <taxon>Candidatus Methanogaster</taxon>
    </lineage>
</organism>
<proteinExistence type="predicted"/>
<dbReference type="EMBL" id="MT630716">
    <property type="protein sequence ID" value="QNO42176.1"/>
    <property type="molecule type" value="Genomic_DNA"/>
</dbReference>
<dbReference type="AlphaFoldDB" id="A0A7G9Y2E2"/>
<dbReference type="EMBL" id="MT630740">
    <property type="protein sequence ID" value="QNO42435.1"/>
    <property type="molecule type" value="Genomic_DNA"/>
</dbReference>
<evidence type="ECO:0000313" key="5">
    <source>
        <dbReference type="EMBL" id="QNO42893.1"/>
    </source>
</evidence>
<evidence type="ECO:0000313" key="3">
    <source>
        <dbReference type="EMBL" id="QNO42435.1"/>
    </source>
</evidence>
<dbReference type="EMBL" id="MT630779">
    <property type="protein sequence ID" value="QNO42893.1"/>
    <property type="molecule type" value="Genomic_DNA"/>
</dbReference>
<protein>
    <submittedName>
        <fullName evidence="2">Uncharacterized protein</fullName>
    </submittedName>
</protein>
<sequence length="59" mass="6883">MEDPSDHDLLIRIDERVESIDNRLESHAKRIRLLEKFKSWCLGGFGVLASLFGWLKFGH</sequence>
<reference evidence="2" key="1">
    <citation type="submission" date="2020-06" db="EMBL/GenBank/DDBJ databases">
        <title>Unique genomic features of the anaerobic methanotrophic archaea.</title>
        <authorList>
            <person name="Chadwick G.L."/>
            <person name="Skennerton C.T."/>
            <person name="Laso-Perez R."/>
            <person name="Leu A.O."/>
            <person name="Speth D.R."/>
            <person name="Yu H."/>
            <person name="Morgan-Lang C."/>
            <person name="Hatzenpichler R."/>
            <person name="Goudeau D."/>
            <person name="Malmstrom R."/>
            <person name="Brazelton W.J."/>
            <person name="Woyke T."/>
            <person name="Hallam S.J."/>
            <person name="Tyson G.W."/>
            <person name="Wegener G."/>
            <person name="Boetius A."/>
            <person name="Orphan V."/>
        </authorList>
    </citation>
    <scope>NUCLEOTIDE SEQUENCE</scope>
</reference>
<evidence type="ECO:0000313" key="4">
    <source>
        <dbReference type="EMBL" id="QNO42510.1"/>
    </source>
</evidence>
<dbReference type="EMBL" id="MT630747">
    <property type="protein sequence ID" value="QNO42510.1"/>
    <property type="molecule type" value="Genomic_DNA"/>
</dbReference>
<evidence type="ECO:0000313" key="6">
    <source>
        <dbReference type="EMBL" id="QNO43057.1"/>
    </source>
</evidence>
<name>A0A7G9Y2E2_9EURY</name>
<evidence type="ECO:0000313" key="1">
    <source>
        <dbReference type="EMBL" id="QNO42127.1"/>
    </source>
</evidence>